<dbReference type="EMBL" id="WXZT01000059">
    <property type="protein sequence ID" value="MZZ17719.1"/>
    <property type="molecule type" value="Genomic_DNA"/>
</dbReference>
<sequence>MIFFRNKSLFHDVEREMLATIKKQAGMNYVLYRLFDIASKVGTVGLFTLLLCWMLLEFILQGFLGVGPTITKQYGDQLAPIIVGLGVLGVVAQIFYQVQRDKLLPLVRDAARSVSH</sequence>
<name>A0A6B1YIU2_PSEAI</name>
<accession>A0A6B1YIU2</accession>
<protein>
    <submittedName>
        <fullName evidence="2">Uncharacterized protein</fullName>
    </submittedName>
</protein>
<comment type="caution">
    <text evidence="2">The sequence shown here is derived from an EMBL/GenBank/DDBJ whole genome shotgun (WGS) entry which is preliminary data.</text>
</comment>
<evidence type="ECO:0000313" key="3">
    <source>
        <dbReference type="Proteomes" id="UP000644192"/>
    </source>
</evidence>
<keyword evidence="1" id="KW-0472">Membrane</keyword>
<evidence type="ECO:0000313" key="2">
    <source>
        <dbReference type="EMBL" id="MZZ17719.1"/>
    </source>
</evidence>
<feature type="transmembrane region" description="Helical" evidence="1">
    <location>
        <begin position="78"/>
        <end position="98"/>
    </location>
</feature>
<keyword evidence="1" id="KW-1133">Transmembrane helix</keyword>
<gene>
    <name evidence="2" type="ORF">GUL26_36310</name>
</gene>
<feature type="transmembrane region" description="Helical" evidence="1">
    <location>
        <begin position="41"/>
        <end position="66"/>
    </location>
</feature>
<dbReference type="RefSeq" id="WP_034073722.1">
    <property type="nucleotide sequence ID" value="NZ_CATOWT010000027.1"/>
</dbReference>
<reference evidence="2" key="1">
    <citation type="submission" date="2020-01" db="EMBL/GenBank/DDBJ databases">
        <title>Bacteria Cultured from War Wounds Associated with the Conflict in Eastern Ukraine.</title>
        <authorList>
            <person name="Snesrud E."/>
            <person name="Galac M.R."/>
            <person name="Mc Gann P."/>
            <person name="Valentine K."/>
            <person name="Viacheslav K."/>
        </authorList>
    </citation>
    <scope>NUCLEOTIDE SEQUENCE</scope>
    <source>
        <strain evidence="2">VNMU148</strain>
    </source>
</reference>
<dbReference type="AlphaFoldDB" id="A0A6B1YIU2"/>
<proteinExistence type="predicted"/>
<keyword evidence="1" id="KW-0812">Transmembrane</keyword>
<evidence type="ECO:0000256" key="1">
    <source>
        <dbReference type="SAM" id="Phobius"/>
    </source>
</evidence>
<dbReference type="Proteomes" id="UP000644192">
    <property type="component" value="Unassembled WGS sequence"/>
</dbReference>
<organism evidence="2 3">
    <name type="scientific">Pseudomonas aeruginosa</name>
    <dbReference type="NCBI Taxonomy" id="287"/>
    <lineage>
        <taxon>Bacteria</taxon>
        <taxon>Pseudomonadati</taxon>
        <taxon>Pseudomonadota</taxon>
        <taxon>Gammaproteobacteria</taxon>
        <taxon>Pseudomonadales</taxon>
        <taxon>Pseudomonadaceae</taxon>
        <taxon>Pseudomonas</taxon>
    </lineage>
</organism>